<sequence length="319" mass="34117">MKNFLLAATTALTSSLALSAAAQSVATQSIDEALDGQLDFRRTAYAVCIDLPTCEVAGVTVTAERQVGDGDVWVPATLYWDPVDGFGVQGGNQNDEIDVDERLVVEFASPVQTRGIWLSDVFISEAGRYQTVNANAEDAEVADFEMFRGNAPVLQARMSGQIDLPRDPFNGLFPEAFVEDGDLLNRLLIGTDDISIYMPDPDGTGVVTLPLGDIDREKQAIFAGVETVDIPIAELLGGATNITVFKAGSENAARILAARDNLASLEKLRIDATNARRVGSIPNGEIGWYSGNGIAVDRIVFTSEPLTSNDYSIAGIVIQ</sequence>
<feature type="chain" id="PRO_5009294184" evidence="1">
    <location>
        <begin position="21"/>
        <end position="319"/>
    </location>
</feature>
<organism evidence="2 3">
    <name type="scientific">Thalassococcus halodurans</name>
    <dbReference type="NCBI Taxonomy" id="373675"/>
    <lineage>
        <taxon>Bacteria</taxon>
        <taxon>Pseudomonadati</taxon>
        <taxon>Pseudomonadota</taxon>
        <taxon>Alphaproteobacteria</taxon>
        <taxon>Rhodobacterales</taxon>
        <taxon>Roseobacteraceae</taxon>
        <taxon>Thalassococcus</taxon>
    </lineage>
</organism>
<keyword evidence="3" id="KW-1185">Reference proteome</keyword>
<feature type="signal peptide" evidence="1">
    <location>
        <begin position="1"/>
        <end position="20"/>
    </location>
</feature>
<dbReference type="RefSeq" id="WP_103911917.1">
    <property type="nucleotide sequence ID" value="NZ_FNUZ01000010.1"/>
</dbReference>
<gene>
    <name evidence="2" type="ORF">SAMN04488045_3821</name>
</gene>
<accession>A0A1H6BXJ3</accession>
<dbReference type="AlphaFoldDB" id="A0A1H6BXJ3"/>
<protein>
    <submittedName>
        <fullName evidence="2">Uncharacterized protein</fullName>
    </submittedName>
</protein>
<dbReference type="Proteomes" id="UP000236752">
    <property type="component" value="Unassembled WGS sequence"/>
</dbReference>
<evidence type="ECO:0000313" key="2">
    <source>
        <dbReference type="EMBL" id="SEG64896.1"/>
    </source>
</evidence>
<dbReference type="EMBL" id="FNUZ01000010">
    <property type="protein sequence ID" value="SEG64896.1"/>
    <property type="molecule type" value="Genomic_DNA"/>
</dbReference>
<proteinExistence type="predicted"/>
<evidence type="ECO:0000313" key="3">
    <source>
        <dbReference type="Proteomes" id="UP000236752"/>
    </source>
</evidence>
<name>A0A1H6BXJ3_9RHOB</name>
<dbReference type="OrthoDB" id="7866901at2"/>
<evidence type="ECO:0000256" key="1">
    <source>
        <dbReference type="SAM" id="SignalP"/>
    </source>
</evidence>
<keyword evidence="1" id="KW-0732">Signal</keyword>
<reference evidence="2 3" key="1">
    <citation type="submission" date="2016-10" db="EMBL/GenBank/DDBJ databases">
        <authorList>
            <person name="de Groot N.N."/>
        </authorList>
    </citation>
    <scope>NUCLEOTIDE SEQUENCE [LARGE SCALE GENOMIC DNA]</scope>
    <source>
        <strain evidence="2 3">DSM 26915</strain>
    </source>
</reference>